<keyword evidence="6" id="KW-0238">DNA-binding</keyword>
<keyword evidence="11" id="KW-0540">Nuclease</keyword>
<dbReference type="Pfam" id="PF12323">
    <property type="entry name" value="HTH_OrfB_IS605"/>
    <property type="match status" value="1"/>
</dbReference>
<feature type="domain" description="Probable transposase IS891/IS1136/IS1341" evidence="8">
    <location>
        <begin position="198"/>
        <end position="300"/>
    </location>
</feature>
<evidence type="ECO:0000256" key="6">
    <source>
        <dbReference type="ARBA" id="ARBA00023125"/>
    </source>
</evidence>
<sequence length="396" mass="45760">MKIHKGYKFRIYPTEEQRVLIHKTLGCCRYIWNLALGSQKKKDAYWHITENMVQNGQLLENQWKSDFFNASKEQKELTELKKQLEWLKEADSTALQNSLQDLGESFKQYYQKKKGKPKFKSKKNEVHSYTSKCNYSKSGPTIRMEQDRFMKIPKLGLIAFVSTQQVKGRILSATVSMNATGKYFVSLLTEQEIEFVQPSLFQVGIDVGLKDFATFSDGTKIENPKWLRKLEDKLIKAQQVLSRRKYNSSNWKKQRKKVAEIHGKIVNARTDFLHKITSSLVRENQVICIEDLRVKNMLKNGKLAKAISEVSWFEFRRMLEYKCKWYGKTLVVVGSNFASSQLCSCCGHKNPEVKNLGVREWICSECNATHDRDVNAANNILAEGLRILVDGQSMIA</sequence>
<dbReference type="Pfam" id="PF01385">
    <property type="entry name" value="OrfB_IS605"/>
    <property type="match status" value="1"/>
</dbReference>
<feature type="domain" description="Cas12f1-like TNB" evidence="9">
    <location>
        <begin position="312"/>
        <end position="380"/>
    </location>
</feature>
<evidence type="ECO:0000256" key="7">
    <source>
        <dbReference type="ARBA" id="ARBA00023172"/>
    </source>
</evidence>
<dbReference type="GO" id="GO:0004519">
    <property type="term" value="F:endonuclease activity"/>
    <property type="evidence" value="ECO:0007669"/>
    <property type="project" value="UniProtKB-KW"/>
</dbReference>
<dbReference type="InterPro" id="IPR051399">
    <property type="entry name" value="RNA-guided_DNA_endo/Transpos"/>
</dbReference>
<dbReference type="EMBL" id="JBHMAF010000200">
    <property type="protein sequence ID" value="MFB9762741.1"/>
    <property type="molecule type" value="Genomic_DNA"/>
</dbReference>
<evidence type="ECO:0000259" key="10">
    <source>
        <dbReference type="Pfam" id="PF12323"/>
    </source>
</evidence>
<dbReference type="Pfam" id="PF07282">
    <property type="entry name" value="Cas12f1-like_TNB"/>
    <property type="match status" value="1"/>
</dbReference>
<evidence type="ECO:0000256" key="5">
    <source>
        <dbReference type="ARBA" id="ARBA00022833"/>
    </source>
</evidence>
<dbReference type="InterPro" id="IPR021027">
    <property type="entry name" value="Transposase_put_HTH"/>
</dbReference>
<keyword evidence="11" id="KW-0255">Endonuclease</keyword>
<evidence type="ECO:0000256" key="4">
    <source>
        <dbReference type="ARBA" id="ARBA00022723"/>
    </source>
</evidence>
<evidence type="ECO:0000313" key="12">
    <source>
        <dbReference type="Proteomes" id="UP001589609"/>
    </source>
</evidence>
<dbReference type="InterPro" id="IPR010095">
    <property type="entry name" value="Cas12f1-like_TNB"/>
</dbReference>
<dbReference type="NCBIfam" id="NF038281">
    <property type="entry name" value="IS200_TnpB"/>
    <property type="match status" value="1"/>
</dbReference>
<gene>
    <name evidence="11" type="primary">tnpB</name>
    <name evidence="11" type="ORF">ACFFMS_31450</name>
</gene>
<accession>A0ABV5WRR7</accession>
<evidence type="ECO:0000256" key="1">
    <source>
        <dbReference type="ARBA" id="ARBA00008761"/>
    </source>
</evidence>
<dbReference type="NCBIfam" id="TIGR01766">
    <property type="entry name" value="IS200/IS605 family accessory protein TnpB-like domain"/>
    <property type="match status" value="1"/>
</dbReference>
<comment type="similarity">
    <text evidence="2">In the N-terminal section; belongs to the transposase 2 family.</text>
</comment>
<organism evidence="11 12">
    <name type="scientific">Ectobacillus funiculus</name>
    <dbReference type="NCBI Taxonomy" id="137993"/>
    <lineage>
        <taxon>Bacteria</taxon>
        <taxon>Bacillati</taxon>
        <taxon>Bacillota</taxon>
        <taxon>Bacilli</taxon>
        <taxon>Bacillales</taxon>
        <taxon>Bacillaceae</taxon>
        <taxon>Ectobacillus</taxon>
    </lineage>
</organism>
<dbReference type="InterPro" id="IPR001959">
    <property type="entry name" value="Transposase"/>
</dbReference>
<feature type="domain" description="Transposase putative helix-turn-helix" evidence="10">
    <location>
        <begin position="1"/>
        <end position="41"/>
    </location>
</feature>
<keyword evidence="5" id="KW-0862">Zinc</keyword>
<keyword evidence="7" id="KW-0233">DNA recombination</keyword>
<evidence type="ECO:0000256" key="2">
    <source>
        <dbReference type="ARBA" id="ARBA00011044"/>
    </source>
</evidence>
<proteinExistence type="inferred from homology"/>
<keyword evidence="4" id="KW-0479">Metal-binding</keyword>
<evidence type="ECO:0000256" key="3">
    <source>
        <dbReference type="ARBA" id="ARBA00022578"/>
    </source>
</evidence>
<comment type="caution">
    <text evidence="11">The sequence shown here is derived from an EMBL/GenBank/DDBJ whole genome shotgun (WGS) entry which is preliminary data.</text>
</comment>
<keyword evidence="11" id="KW-0378">Hydrolase</keyword>
<dbReference type="NCBIfam" id="NF040570">
    <property type="entry name" value="guided_TnpB"/>
    <property type="match status" value="1"/>
</dbReference>
<evidence type="ECO:0000259" key="9">
    <source>
        <dbReference type="Pfam" id="PF07282"/>
    </source>
</evidence>
<reference evidence="11 12" key="1">
    <citation type="submission" date="2024-09" db="EMBL/GenBank/DDBJ databases">
        <authorList>
            <person name="Sun Q."/>
            <person name="Mori K."/>
        </authorList>
    </citation>
    <scope>NUCLEOTIDE SEQUENCE [LARGE SCALE GENOMIC DNA]</scope>
    <source>
        <strain evidence="11 12">JCM 11201</strain>
    </source>
</reference>
<dbReference type="PANTHER" id="PTHR30405">
    <property type="entry name" value="TRANSPOSASE"/>
    <property type="match status" value="1"/>
</dbReference>
<dbReference type="Proteomes" id="UP001589609">
    <property type="component" value="Unassembled WGS sequence"/>
</dbReference>
<evidence type="ECO:0000313" key="11">
    <source>
        <dbReference type="EMBL" id="MFB9762741.1"/>
    </source>
</evidence>
<keyword evidence="12" id="KW-1185">Reference proteome</keyword>
<name>A0ABV5WRR7_9BACI</name>
<keyword evidence="3" id="KW-0815">Transposition</keyword>
<dbReference type="InterPro" id="IPR053522">
    <property type="entry name" value="RNA-guided_endonuclease_TnpB"/>
</dbReference>
<dbReference type="RefSeq" id="WP_379952606.1">
    <property type="nucleotide sequence ID" value="NZ_JBHMAF010000200.1"/>
</dbReference>
<dbReference type="PANTHER" id="PTHR30405:SF25">
    <property type="entry name" value="RNA-GUIDED DNA ENDONUCLEASE INSQ-RELATED"/>
    <property type="match status" value="1"/>
</dbReference>
<comment type="similarity">
    <text evidence="1">In the C-terminal section; belongs to the transposase 35 family.</text>
</comment>
<evidence type="ECO:0000259" key="8">
    <source>
        <dbReference type="Pfam" id="PF01385"/>
    </source>
</evidence>
<protein>
    <submittedName>
        <fullName evidence="11">IS200/IS605 family element RNA-guided endonuclease TnpB</fullName>
    </submittedName>
</protein>